<organism evidence="1 2">
    <name type="scientific">Facklamia hominis</name>
    <dbReference type="NCBI Taxonomy" id="178214"/>
    <lineage>
        <taxon>Bacteria</taxon>
        <taxon>Bacillati</taxon>
        <taxon>Bacillota</taxon>
        <taxon>Bacilli</taxon>
        <taxon>Lactobacillales</taxon>
        <taxon>Aerococcaceae</taxon>
        <taxon>Facklamia</taxon>
    </lineage>
</organism>
<gene>
    <name evidence="1" type="ORF">QP433_02660</name>
</gene>
<reference evidence="1" key="1">
    <citation type="submission" date="2023-05" db="EMBL/GenBank/DDBJ databases">
        <title>Cataloging the Phylogenetic Diversity of Human Bladder Bacteria.</title>
        <authorList>
            <person name="Du J."/>
        </authorList>
    </citation>
    <scope>NUCLEOTIDE SEQUENCE</scope>
    <source>
        <strain evidence="1">UMB1231</strain>
    </source>
</reference>
<dbReference type="Proteomes" id="UP001229251">
    <property type="component" value="Unassembled WGS sequence"/>
</dbReference>
<comment type="caution">
    <text evidence="1">The sequence shown here is derived from an EMBL/GenBank/DDBJ whole genome shotgun (WGS) entry which is preliminary data.</text>
</comment>
<dbReference type="AlphaFoldDB" id="A0AAJ1V5C7"/>
<sequence length="154" mass="18089">MKKEELINAFMEFVGEKFPELIEEKTEEAFNDGDTYYCIFSDGDIVDHCWKDLLIHKDRLSIGNVFKTEEEAKFAVEKLKVLHELELLGRAFDGVYSNYLIVFDCYNEEVSIDYKSNRNPCFFNCFFNSEEEAQQAINNIGEDRIKKYLFGVED</sequence>
<evidence type="ECO:0000313" key="1">
    <source>
        <dbReference type="EMBL" id="MDK7186874.1"/>
    </source>
</evidence>
<dbReference type="RefSeq" id="WP_285065459.1">
    <property type="nucleotide sequence ID" value="NZ_JASOOE010000004.1"/>
</dbReference>
<name>A0AAJ1V5C7_9LACT</name>
<accession>A0AAJ1V5C7</accession>
<evidence type="ECO:0000313" key="2">
    <source>
        <dbReference type="Proteomes" id="UP001229251"/>
    </source>
</evidence>
<dbReference type="EMBL" id="JASOOE010000004">
    <property type="protein sequence ID" value="MDK7186874.1"/>
    <property type="molecule type" value="Genomic_DNA"/>
</dbReference>
<proteinExistence type="predicted"/>
<protein>
    <submittedName>
        <fullName evidence="1">Uncharacterized protein</fullName>
    </submittedName>
</protein>